<organism evidence="11">
    <name type="scientific">freshwater metagenome</name>
    <dbReference type="NCBI Taxonomy" id="449393"/>
    <lineage>
        <taxon>unclassified sequences</taxon>
        <taxon>metagenomes</taxon>
        <taxon>ecological metagenomes</taxon>
    </lineage>
</organism>
<evidence type="ECO:0000256" key="9">
    <source>
        <dbReference type="SAM" id="Phobius"/>
    </source>
</evidence>
<keyword evidence="6 9" id="KW-1133">Transmembrane helix</keyword>
<evidence type="ECO:0000256" key="6">
    <source>
        <dbReference type="ARBA" id="ARBA00022989"/>
    </source>
</evidence>
<evidence type="ECO:0000256" key="8">
    <source>
        <dbReference type="ARBA" id="ARBA00023136"/>
    </source>
</evidence>
<evidence type="ECO:0000313" key="10">
    <source>
        <dbReference type="EMBL" id="CAB4546746.1"/>
    </source>
</evidence>
<dbReference type="PANTHER" id="PTHR33909:SF1">
    <property type="entry name" value="SEC TRANSLOCON ACCESSORY COMPLEX SUBUNIT YAJC"/>
    <property type="match status" value="1"/>
</dbReference>
<sequence length="85" mass="9261">MTFDILLFAVLTLLIVLLIMQNRRRRKEIELMQGSLTVGSEVILHAGIKGKIVSLSDDEVEIESAGSKLRVVRGAVGKVISAGEK</sequence>
<dbReference type="EMBL" id="CAEZST010000010">
    <property type="protein sequence ID" value="CAB4546746.1"/>
    <property type="molecule type" value="Genomic_DNA"/>
</dbReference>
<proteinExistence type="predicted"/>
<keyword evidence="3" id="KW-1003">Cell membrane</keyword>
<evidence type="ECO:0000256" key="7">
    <source>
        <dbReference type="ARBA" id="ARBA00023010"/>
    </source>
</evidence>
<reference evidence="11" key="1">
    <citation type="submission" date="2020-05" db="EMBL/GenBank/DDBJ databases">
        <authorList>
            <person name="Chiriac C."/>
            <person name="Salcher M."/>
            <person name="Ghai R."/>
            <person name="Kavagutti S V."/>
        </authorList>
    </citation>
    <scope>NUCLEOTIDE SEQUENCE</scope>
</reference>
<comment type="subcellular location">
    <subcellularLocation>
        <location evidence="1">Cell membrane</location>
        <topology evidence="1">Single-pass membrane protein</topology>
    </subcellularLocation>
</comment>
<evidence type="ECO:0000256" key="5">
    <source>
        <dbReference type="ARBA" id="ARBA00022927"/>
    </source>
</evidence>
<evidence type="ECO:0000256" key="1">
    <source>
        <dbReference type="ARBA" id="ARBA00004162"/>
    </source>
</evidence>
<dbReference type="EMBL" id="CAEZTO010000004">
    <property type="protein sequence ID" value="CAB4568346.1"/>
    <property type="molecule type" value="Genomic_DNA"/>
</dbReference>
<dbReference type="PANTHER" id="PTHR33909">
    <property type="entry name" value="SEC TRANSLOCON ACCESSORY COMPLEX SUBUNIT YAJC"/>
    <property type="match status" value="1"/>
</dbReference>
<evidence type="ECO:0000256" key="4">
    <source>
        <dbReference type="ARBA" id="ARBA00022692"/>
    </source>
</evidence>
<gene>
    <name evidence="10" type="ORF">UFOPK1503_00702</name>
    <name evidence="11" type="ORF">UFOPK1693_00506</name>
</gene>
<name>A0A6J6DXU3_9ZZZZ</name>
<keyword evidence="5" id="KW-0653">Protein transport</keyword>
<feature type="transmembrane region" description="Helical" evidence="9">
    <location>
        <begin position="6"/>
        <end position="22"/>
    </location>
</feature>
<keyword evidence="2" id="KW-0813">Transport</keyword>
<evidence type="ECO:0000256" key="2">
    <source>
        <dbReference type="ARBA" id="ARBA00022448"/>
    </source>
</evidence>
<evidence type="ECO:0000313" key="11">
    <source>
        <dbReference type="EMBL" id="CAB4568346.1"/>
    </source>
</evidence>
<dbReference type="Pfam" id="PF02699">
    <property type="entry name" value="YajC"/>
    <property type="match status" value="1"/>
</dbReference>
<keyword evidence="4 9" id="KW-0812">Transmembrane</keyword>
<evidence type="ECO:0000256" key="3">
    <source>
        <dbReference type="ARBA" id="ARBA00022475"/>
    </source>
</evidence>
<dbReference type="GO" id="GO:0005886">
    <property type="term" value="C:plasma membrane"/>
    <property type="evidence" value="ECO:0007669"/>
    <property type="project" value="UniProtKB-SubCell"/>
</dbReference>
<keyword evidence="8 9" id="KW-0472">Membrane</keyword>
<dbReference type="SMART" id="SM01323">
    <property type="entry name" value="YajC"/>
    <property type="match status" value="1"/>
</dbReference>
<accession>A0A6J6DXU3</accession>
<dbReference type="AlphaFoldDB" id="A0A6J6DXU3"/>
<protein>
    <submittedName>
        <fullName evidence="11">Unannotated protein</fullName>
    </submittedName>
</protein>
<dbReference type="GO" id="GO:0015031">
    <property type="term" value="P:protein transport"/>
    <property type="evidence" value="ECO:0007669"/>
    <property type="project" value="UniProtKB-KW"/>
</dbReference>
<keyword evidence="7" id="KW-0811">Translocation</keyword>
<dbReference type="InterPro" id="IPR003849">
    <property type="entry name" value="Preprotein_translocase_YajC"/>
</dbReference>